<feature type="compositionally biased region" description="Polar residues" evidence="1">
    <location>
        <begin position="11"/>
        <end position="23"/>
    </location>
</feature>
<evidence type="ECO:0000256" key="1">
    <source>
        <dbReference type="SAM" id="MobiDB-lite"/>
    </source>
</evidence>
<keyword evidence="4" id="KW-1185">Reference proteome</keyword>
<dbReference type="EMBL" id="RJVU01049301">
    <property type="protein sequence ID" value="ROL42862.1"/>
    <property type="molecule type" value="Genomic_DNA"/>
</dbReference>
<feature type="region of interest" description="Disordered" evidence="1">
    <location>
        <begin position="1"/>
        <end position="42"/>
    </location>
</feature>
<evidence type="ECO:0000313" key="3">
    <source>
        <dbReference type="EMBL" id="ROL42862.1"/>
    </source>
</evidence>
<keyword evidence="2" id="KW-0472">Membrane</keyword>
<name>A0A3N0Y9D9_ANAGA</name>
<feature type="transmembrane region" description="Helical" evidence="2">
    <location>
        <begin position="175"/>
        <end position="198"/>
    </location>
</feature>
<dbReference type="OrthoDB" id="8961131at2759"/>
<sequence length="203" mass="23113">MLKREKRKVQDVTSQIAQLHNQNPSTYSSSPSPTALQAEESEKCDTSIDYTHTHQLITRKRGRALKRPLKTSANRLRDHRVNDWPSGLSITAITFLVRDVRGLALWLVNHCHDVPLPELSVGQQAAFEVFLRDHEDRLTIEDNRAVLQQRSVCATFTFTFMHLADAFIQSDLHCIILYICIYVCAIPGIEPMTLALLVPRSNH</sequence>
<evidence type="ECO:0000313" key="4">
    <source>
        <dbReference type="Proteomes" id="UP000281406"/>
    </source>
</evidence>
<feature type="compositionally biased region" description="Low complexity" evidence="1">
    <location>
        <begin position="24"/>
        <end position="34"/>
    </location>
</feature>
<dbReference type="Proteomes" id="UP000281406">
    <property type="component" value="Unassembled WGS sequence"/>
</dbReference>
<accession>A0A3N0Y9D9</accession>
<protein>
    <submittedName>
        <fullName evidence="3">Uncharacterized protein</fullName>
    </submittedName>
</protein>
<gene>
    <name evidence="3" type="ORF">DPX16_8608</name>
</gene>
<comment type="caution">
    <text evidence="3">The sequence shown here is derived from an EMBL/GenBank/DDBJ whole genome shotgun (WGS) entry which is preliminary data.</text>
</comment>
<keyword evidence="2" id="KW-0812">Transmembrane</keyword>
<evidence type="ECO:0000256" key="2">
    <source>
        <dbReference type="SAM" id="Phobius"/>
    </source>
</evidence>
<organism evidence="3 4">
    <name type="scientific">Anabarilius grahami</name>
    <name type="common">Kanglang fish</name>
    <name type="synonym">Barilius grahami</name>
    <dbReference type="NCBI Taxonomy" id="495550"/>
    <lineage>
        <taxon>Eukaryota</taxon>
        <taxon>Metazoa</taxon>
        <taxon>Chordata</taxon>
        <taxon>Craniata</taxon>
        <taxon>Vertebrata</taxon>
        <taxon>Euteleostomi</taxon>
        <taxon>Actinopterygii</taxon>
        <taxon>Neopterygii</taxon>
        <taxon>Teleostei</taxon>
        <taxon>Ostariophysi</taxon>
        <taxon>Cypriniformes</taxon>
        <taxon>Xenocyprididae</taxon>
        <taxon>Xenocypridinae</taxon>
        <taxon>Xenocypridinae incertae sedis</taxon>
        <taxon>Anabarilius</taxon>
    </lineage>
</organism>
<proteinExistence type="predicted"/>
<dbReference type="AlphaFoldDB" id="A0A3N0Y9D9"/>
<reference evidence="3 4" key="1">
    <citation type="submission" date="2018-10" db="EMBL/GenBank/DDBJ databases">
        <title>Genome assembly for a Yunnan-Guizhou Plateau 3E fish, Anabarilius grahami (Regan), and its evolutionary and genetic applications.</title>
        <authorList>
            <person name="Jiang W."/>
        </authorList>
    </citation>
    <scope>NUCLEOTIDE SEQUENCE [LARGE SCALE GENOMIC DNA]</scope>
    <source>
        <strain evidence="3">AG-KIZ</strain>
        <tissue evidence="3">Muscle</tissue>
    </source>
</reference>
<keyword evidence="2" id="KW-1133">Transmembrane helix</keyword>